<dbReference type="GO" id="GO:0016567">
    <property type="term" value="P:protein ubiquitination"/>
    <property type="evidence" value="ECO:0007669"/>
    <property type="project" value="TreeGrafter"/>
</dbReference>
<keyword evidence="6" id="KW-0833">Ubl conjugation pathway</keyword>
<comment type="catalytic activity">
    <reaction evidence="1">
        <text>S-ubiquitinyl-[E2 ubiquitin-conjugating enzyme]-L-cysteine + [acceptor protein]-L-lysine = [E2 ubiquitin-conjugating enzyme]-L-cysteine + N(6)-ubiquitinyl-[acceptor protein]-L-lysine.</text>
        <dbReference type="EC" id="2.3.2.27"/>
    </reaction>
</comment>
<dbReference type="InterPro" id="IPR039525">
    <property type="entry name" value="RNF126-like_zinc-ribbon"/>
</dbReference>
<evidence type="ECO:0000313" key="11">
    <source>
        <dbReference type="Proteomes" id="UP001374584"/>
    </source>
</evidence>
<protein>
    <recommendedName>
        <fullName evidence="2">RING-type E3 ubiquitin transferase</fullName>
        <ecNumber evidence="2">2.3.2.27</ecNumber>
    </recommendedName>
</protein>
<dbReference type="InterPro" id="IPR010543">
    <property type="entry name" value="DUF1117"/>
</dbReference>
<evidence type="ECO:0000256" key="7">
    <source>
        <dbReference type="ARBA" id="ARBA00022833"/>
    </source>
</evidence>
<keyword evidence="4" id="KW-0479">Metal-binding</keyword>
<proteinExistence type="predicted"/>
<dbReference type="Gene3D" id="3.30.40.10">
    <property type="entry name" value="Zinc/RING finger domain, C3HC4 (zinc finger)"/>
    <property type="match status" value="1"/>
</dbReference>
<dbReference type="GO" id="GO:0008270">
    <property type="term" value="F:zinc ion binding"/>
    <property type="evidence" value="ECO:0007669"/>
    <property type="project" value="UniProtKB-KW"/>
</dbReference>
<dbReference type="FunFam" id="3.30.40.10:FF:000022">
    <property type="entry name" value="E3 ubiquitin-protein ligase RING1-like"/>
    <property type="match status" value="1"/>
</dbReference>
<dbReference type="Proteomes" id="UP001374584">
    <property type="component" value="Unassembled WGS sequence"/>
</dbReference>
<dbReference type="InterPro" id="IPR013083">
    <property type="entry name" value="Znf_RING/FYVE/PHD"/>
</dbReference>
<dbReference type="PROSITE" id="PS50089">
    <property type="entry name" value="ZF_RING_2"/>
    <property type="match status" value="1"/>
</dbReference>
<dbReference type="EMBL" id="JAYMYR010000009">
    <property type="protein sequence ID" value="KAK7341670.1"/>
    <property type="molecule type" value="Genomic_DNA"/>
</dbReference>
<dbReference type="InterPro" id="IPR001841">
    <property type="entry name" value="Znf_RING"/>
</dbReference>
<comment type="caution">
    <text evidence="10">The sequence shown here is derived from an EMBL/GenBank/DDBJ whole genome shotgun (WGS) entry which is preliminary data.</text>
</comment>
<evidence type="ECO:0000256" key="2">
    <source>
        <dbReference type="ARBA" id="ARBA00012483"/>
    </source>
</evidence>
<dbReference type="PANTHER" id="PTHR15710:SF217">
    <property type="entry name" value="E3 UBIQUITIN-PROTEIN LIGASE RDUF2"/>
    <property type="match status" value="1"/>
</dbReference>
<name>A0AAN9LSR0_PHACN</name>
<keyword evidence="11" id="KW-1185">Reference proteome</keyword>
<evidence type="ECO:0000256" key="8">
    <source>
        <dbReference type="PROSITE-ProRule" id="PRU00175"/>
    </source>
</evidence>
<dbReference type="GO" id="GO:0005737">
    <property type="term" value="C:cytoplasm"/>
    <property type="evidence" value="ECO:0007669"/>
    <property type="project" value="TreeGrafter"/>
</dbReference>
<keyword evidence="5 8" id="KW-0863">Zinc-finger</keyword>
<evidence type="ECO:0000313" key="10">
    <source>
        <dbReference type="EMBL" id="KAK7341670.1"/>
    </source>
</evidence>
<dbReference type="CDD" id="cd16667">
    <property type="entry name" value="RING-H2_RNF126-like"/>
    <property type="match status" value="1"/>
</dbReference>
<dbReference type="SUPFAM" id="SSF57850">
    <property type="entry name" value="RING/U-box"/>
    <property type="match status" value="1"/>
</dbReference>
<dbReference type="AlphaFoldDB" id="A0AAN9LSR0"/>
<evidence type="ECO:0000256" key="6">
    <source>
        <dbReference type="ARBA" id="ARBA00022786"/>
    </source>
</evidence>
<dbReference type="Pfam" id="PF14369">
    <property type="entry name" value="Zn_ribbon_19"/>
    <property type="match status" value="1"/>
</dbReference>
<dbReference type="EC" id="2.3.2.27" evidence="2"/>
<sequence length="445" mass="49492">MGVSSQAVSGQRSTVNGQHSHFFLFLALSLLLLLLPSLPFPQFVLREAYTRSFHLYSRSPLQLSSNTLFLFLSLSISSKNMNSDTQHGTPSYWCYNCTRFIHLSSQATIACPHCQSGFVEEIRAEASPRHRLSPFPDDQLSLRRQGFRRRRRDAAGNRSPFNPVIVLRGPGDDSAAEHDGASTFELFYDDGDGTGLRPLPPTMSEFLLGSGFDRLLEQFAQIEMNGFGRPENPPASKAAIESMPTIEIGEAHVETDAHCAVCKEAFEVHAEARELPCQHIYHSDCILPWLSMRNSCPVCRHELPSDLETRAPSQIDEEAIGLTIWRLPGGGFAVGRFSGGRRAGENNFPVVYTEMDGGLNSNGAPRRIFRSVRSSRVREGRGFGRVIRNLFSFFGRIGSRNSSSRNSSSSLSSSEHASVIRSRSQVSSVFNRSSRRHSRTFVLDD</sequence>
<evidence type="ECO:0000259" key="9">
    <source>
        <dbReference type="PROSITE" id="PS50089"/>
    </source>
</evidence>
<organism evidence="10 11">
    <name type="scientific">Phaseolus coccineus</name>
    <name type="common">Scarlet runner bean</name>
    <name type="synonym">Phaseolus multiflorus</name>
    <dbReference type="NCBI Taxonomy" id="3886"/>
    <lineage>
        <taxon>Eukaryota</taxon>
        <taxon>Viridiplantae</taxon>
        <taxon>Streptophyta</taxon>
        <taxon>Embryophyta</taxon>
        <taxon>Tracheophyta</taxon>
        <taxon>Spermatophyta</taxon>
        <taxon>Magnoliopsida</taxon>
        <taxon>eudicotyledons</taxon>
        <taxon>Gunneridae</taxon>
        <taxon>Pentapetalae</taxon>
        <taxon>rosids</taxon>
        <taxon>fabids</taxon>
        <taxon>Fabales</taxon>
        <taxon>Fabaceae</taxon>
        <taxon>Papilionoideae</taxon>
        <taxon>50 kb inversion clade</taxon>
        <taxon>NPAAA clade</taxon>
        <taxon>indigoferoid/millettioid clade</taxon>
        <taxon>Phaseoleae</taxon>
        <taxon>Phaseolus</taxon>
    </lineage>
</organism>
<evidence type="ECO:0000256" key="3">
    <source>
        <dbReference type="ARBA" id="ARBA00022679"/>
    </source>
</evidence>
<accession>A0AAN9LSR0</accession>
<evidence type="ECO:0000256" key="1">
    <source>
        <dbReference type="ARBA" id="ARBA00000900"/>
    </source>
</evidence>
<dbReference type="Pfam" id="PF06547">
    <property type="entry name" value="DUF1117"/>
    <property type="match status" value="1"/>
</dbReference>
<keyword evidence="3" id="KW-0808">Transferase</keyword>
<reference evidence="10 11" key="1">
    <citation type="submission" date="2024-01" db="EMBL/GenBank/DDBJ databases">
        <title>The genomes of 5 underutilized Papilionoideae crops provide insights into root nodulation and disease resistanc.</title>
        <authorList>
            <person name="Jiang F."/>
        </authorList>
    </citation>
    <scope>NUCLEOTIDE SEQUENCE [LARGE SCALE GENOMIC DNA]</scope>
    <source>
        <strain evidence="10">JINMINGXINNONG_FW02</strain>
        <tissue evidence="10">Leaves</tissue>
    </source>
</reference>
<dbReference type="PANTHER" id="PTHR15710">
    <property type="entry name" value="E3 UBIQUITIN-PROTEIN LIGASE PRAJA"/>
    <property type="match status" value="1"/>
</dbReference>
<evidence type="ECO:0000256" key="4">
    <source>
        <dbReference type="ARBA" id="ARBA00022723"/>
    </source>
</evidence>
<dbReference type="GO" id="GO:0061630">
    <property type="term" value="F:ubiquitin protein ligase activity"/>
    <property type="evidence" value="ECO:0007669"/>
    <property type="project" value="UniProtKB-EC"/>
</dbReference>
<dbReference type="SMART" id="SM00184">
    <property type="entry name" value="RING"/>
    <property type="match status" value="1"/>
</dbReference>
<dbReference type="Pfam" id="PF13639">
    <property type="entry name" value="zf-RING_2"/>
    <property type="match status" value="1"/>
</dbReference>
<evidence type="ECO:0000256" key="5">
    <source>
        <dbReference type="ARBA" id="ARBA00022771"/>
    </source>
</evidence>
<keyword evidence="7" id="KW-0862">Zinc</keyword>
<feature type="domain" description="RING-type" evidence="9">
    <location>
        <begin position="259"/>
        <end position="300"/>
    </location>
</feature>
<gene>
    <name evidence="10" type="ORF">VNO80_24607</name>
</gene>